<dbReference type="AlphaFoldDB" id="A0AAD1TAL5"/>
<evidence type="ECO:0000313" key="5">
    <source>
        <dbReference type="Proteomes" id="UP001295444"/>
    </source>
</evidence>
<dbReference type="Gene3D" id="1.10.1490.10">
    <property type="entry name" value="C-terminal domain of DFF45/ICAD (DFF-C domain)"/>
    <property type="match status" value="2"/>
</dbReference>
<dbReference type="Pfam" id="PF02017">
    <property type="entry name" value="CIDE-N"/>
    <property type="match status" value="1"/>
</dbReference>
<evidence type="ECO:0000256" key="1">
    <source>
        <dbReference type="ARBA" id="ARBA00022703"/>
    </source>
</evidence>
<dbReference type="Proteomes" id="UP001295444">
    <property type="component" value="Chromosome 10"/>
</dbReference>
<keyword evidence="1 2" id="KW-0053">Apoptosis</keyword>
<evidence type="ECO:0000256" key="2">
    <source>
        <dbReference type="PROSITE-ProRule" id="PRU00447"/>
    </source>
</evidence>
<name>A0AAD1TAL5_PELCU</name>
<dbReference type="SMART" id="SM00266">
    <property type="entry name" value="CAD"/>
    <property type="match status" value="1"/>
</dbReference>
<dbReference type="Pfam" id="PF09033">
    <property type="entry name" value="DFF-C"/>
    <property type="match status" value="1"/>
</dbReference>
<dbReference type="InterPro" id="IPR015121">
    <property type="entry name" value="DNA_fragmentation_mid_dom"/>
</dbReference>
<dbReference type="PANTHER" id="PTHR12306:SF16">
    <property type="entry name" value="DNAATION FACTOR SUBUNIT ALPHA"/>
    <property type="match status" value="1"/>
</dbReference>
<dbReference type="EMBL" id="OW240921">
    <property type="protein sequence ID" value="CAH2320573.1"/>
    <property type="molecule type" value="Genomic_DNA"/>
</dbReference>
<accession>A0AAD1TAL5</accession>
<protein>
    <submittedName>
        <fullName evidence="4">DNAation factor subunit alpha</fullName>
    </submittedName>
</protein>
<reference evidence="4" key="1">
    <citation type="submission" date="2022-03" db="EMBL/GenBank/DDBJ databases">
        <authorList>
            <person name="Alioto T."/>
            <person name="Alioto T."/>
            <person name="Gomez Garrido J."/>
        </authorList>
    </citation>
    <scope>NUCLEOTIDE SEQUENCE</scope>
</reference>
<dbReference type="GO" id="GO:0006915">
    <property type="term" value="P:apoptotic process"/>
    <property type="evidence" value="ECO:0007669"/>
    <property type="project" value="UniProtKB-UniRule"/>
</dbReference>
<dbReference type="PROSITE" id="PS51135">
    <property type="entry name" value="CIDE_N"/>
    <property type="match status" value="1"/>
</dbReference>
<sequence length="299" mass="33580">MADYKKQCLVSVRGSKEWHGLAAASLQELLEKACKFMNLDFQKERVTLVLAEDGTIVEDEDYFMCLPPKTKFMVLTGNKKWSAPTAVDGGTAWMARESVDLQDVMELDGLETPKWKALAAQLKENLSNIIIMSEAELQTLIEVPVEDLSREVSESHDKVRVLQDTLQRVLDRREEERQSKQLLQLYLQAITRDEGSGMSSIAVNTDEVDAGQQSRTPLLAVSIIKTLKEKKLPHLSLSNSELEAVTNEDSNTLAVALNWKTQKAVELQNSCLQELQNRSQQAQCLNSLATLSKKTKYQP</sequence>
<dbReference type="Gene3D" id="3.10.20.10">
    <property type="match status" value="1"/>
</dbReference>
<dbReference type="InterPro" id="IPR003508">
    <property type="entry name" value="CIDE-N_dom"/>
</dbReference>
<feature type="domain" description="CIDE-N" evidence="3">
    <location>
        <begin position="4"/>
        <end position="83"/>
    </location>
</feature>
<dbReference type="PANTHER" id="PTHR12306">
    <property type="entry name" value="CELL DEATH ACTIVATOR CIDE"/>
    <property type="match status" value="1"/>
</dbReference>
<dbReference type="SUPFAM" id="SSF81783">
    <property type="entry name" value="C-terminal domain of DFF45/ICAD (DFF-C domain)"/>
    <property type="match status" value="1"/>
</dbReference>
<dbReference type="InterPro" id="IPR027296">
    <property type="entry name" value="DFF-C"/>
</dbReference>
<gene>
    <name evidence="4" type="ORF">PECUL_23A033274</name>
</gene>
<dbReference type="SUPFAM" id="SSF54277">
    <property type="entry name" value="CAD &amp; PB1 domains"/>
    <property type="match status" value="1"/>
</dbReference>
<dbReference type="GO" id="GO:0042981">
    <property type="term" value="P:regulation of apoptotic process"/>
    <property type="evidence" value="ECO:0007669"/>
    <property type="project" value="TreeGrafter"/>
</dbReference>
<evidence type="ECO:0000259" key="3">
    <source>
        <dbReference type="PROSITE" id="PS51135"/>
    </source>
</evidence>
<proteinExistence type="predicted"/>
<keyword evidence="5" id="KW-1185">Reference proteome</keyword>
<evidence type="ECO:0000313" key="4">
    <source>
        <dbReference type="EMBL" id="CAH2320573.1"/>
    </source>
</evidence>
<organism evidence="4 5">
    <name type="scientific">Pelobates cultripes</name>
    <name type="common">Western spadefoot toad</name>
    <dbReference type="NCBI Taxonomy" id="61616"/>
    <lineage>
        <taxon>Eukaryota</taxon>
        <taxon>Metazoa</taxon>
        <taxon>Chordata</taxon>
        <taxon>Craniata</taxon>
        <taxon>Vertebrata</taxon>
        <taxon>Euteleostomi</taxon>
        <taxon>Amphibia</taxon>
        <taxon>Batrachia</taxon>
        <taxon>Anura</taxon>
        <taxon>Pelobatoidea</taxon>
        <taxon>Pelobatidae</taxon>
        <taxon>Pelobates</taxon>
    </lineage>
</organism>